<dbReference type="GO" id="GO:0005524">
    <property type="term" value="F:ATP binding"/>
    <property type="evidence" value="ECO:0007669"/>
    <property type="project" value="UniProtKB-KW"/>
</dbReference>
<dbReference type="Gene3D" id="3.30.200.20">
    <property type="entry name" value="Phosphorylase Kinase, domain 1"/>
    <property type="match status" value="2"/>
</dbReference>
<dbReference type="SMART" id="SM00448">
    <property type="entry name" value="REC"/>
    <property type="match status" value="1"/>
</dbReference>
<dbReference type="PANTHER" id="PTHR24356">
    <property type="entry name" value="SERINE/THREONINE-PROTEIN KINASE"/>
    <property type="match status" value="1"/>
</dbReference>
<feature type="region of interest" description="Disordered" evidence="11">
    <location>
        <begin position="412"/>
        <end position="440"/>
    </location>
</feature>
<dbReference type="GO" id="GO:0005634">
    <property type="term" value="C:nucleus"/>
    <property type="evidence" value="ECO:0007669"/>
    <property type="project" value="TreeGrafter"/>
</dbReference>
<keyword evidence="5" id="KW-0547">Nucleotide-binding</keyword>
<dbReference type="OrthoDB" id="162894at2759"/>
<feature type="compositionally biased region" description="Basic and acidic residues" evidence="11">
    <location>
        <begin position="549"/>
        <end position="571"/>
    </location>
</feature>
<evidence type="ECO:0000313" key="16">
    <source>
        <dbReference type="EMBL" id="ORY82673.1"/>
    </source>
</evidence>
<dbReference type="SUPFAM" id="SSF56112">
    <property type="entry name" value="Protein kinase-like (PK-like)"/>
    <property type="match status" value="1"/>
</dbReference>
<dbReference type="CDD" id="cd17546">
    <property type="entry name" value="REC_hyHK_CKI1_RcsC-like"/>
    <property type="match status" value="1"/>
</dbReference>
<evidence type="ECO:0000259" key="15">
    <source>
        <dbReference type="PROSITE" id="PS51285"/>
    </source>
</evidence>
<dbReference type="Proteomes" id="UP000193685">
    <property type="component" value="Unassembled WGS sequence"/>
</dbReference>
<dbReference type="GO" id="GO:0005737">
    <property type="term" value="C:cytoplasm"/>
    <property type="evidence" value="ECO:0007669"/>
    <property type="project" value="TreeGrafter"/>
</dbReference>
<dbReference type="InterPro" id="IPR011006">
    <property type="entry name" value="CheY-like_superfamily"/>
</dbReference>
<dbReference type="SUPFAM" id="SSF55785">
    <property type="entry name" value="PYP-like sensor domain (PAS domain)"/>
    <property type="match status" value="1"/>
</dbReference>
<feature type="compositionally biased region" description="Polar residues" evidence="11">
    <location>
        <begin position="1320"/>
        <end position="1335"/>
    </location>
</feature>
<dbReference type="OMA" id="HNRRFVG"/>
<dbReference type="FunFam" id="1.10.510.10:FF:000294">
    <property type="entry name" value="Serine/threonine-protein kinase OXI1"/>
    <property type="match status" value="1"/>
</dbReference>
<feature type="domain" description="PAS" evidence="14">
    <location>
        <begin position="16"/>
        <end position="86"/>
    </location>
</feature>
<dbReference type="PROSITE" id="PS51285">
    <property type="entry name" value="AGC_KINASE_CTER"/>
    <property type="match status" value="1"/>
</dbReference>
<feature type="compositionally biased region" description="Basic residues" evidence="11">
    <location>
        <begin position="1419"/>
        <end position="1428"/>
    </location>
</feature>
<dbReference type="CDD" id="cd05611">
    <property type="entry name" value="STKc_Rim15_like"/>
    <property type="match status" value="1"/>
</dbReference>
<evidence type="ECO:0000256" key="7">
    <source>
        <dbReference type="ARBA" id="ARBA00022840"/>
    </source>
</evidence>
<dbReference type="PROSITE" id="PS50110">
    <property type="entry name" value="RESPONSE_REGULATORY"/>
    <property type="match status" value="1"/>
</dbReference>
<comment type="catalytic activity">
    <reaction evidence="9">
        <text>L-seryl-[protein] + ATP = O-phospho-L-seryl-[protein] + ADP + H(+)</text>
        <dbReference type="Rhea" id="RHEA:17989"/>
        <dbReference type="Rhea" id="RHEA-COMP:9863"/>
        <dbReference type="Rhea" id="RHEA-COMP:11604"/>
        <dbReference type="ChEBI" id="CHEBI:15378"/>
        <dbReference type="ChEBI" id="CHEBI:29999"/>
        <dbReference type="ChEBI" id="CHEBI:30616"/>
        <dbReference type="ChEBI" id="CHEBI:83421"/>
        <dbReference type="ChEBI" id="CHEBI:456216"/>
        <dbReference type="EC" id="2.7.11.1"/>
    </reaction>
</comment>
<keyword evidence="6" id="KW-0418">Kinase</keyword>
<feature type="region of interest" description="Disordered" evidence="11">
    <location>
        <begin position="1320"/>
        <end position="1372"/>
    </location>
</feature>
<evidence type="ECO:0000256" key="3">
    <source>
        <dbReference type="ARBA" id="ARBA00022553"/>
    </source>
</evidence>
<dbReference type="InterPro" id="IPR008271">
    <property type="entry name" value="Ser/Thr_kinase_AS"/>
</dbReference>
<evidence type="ECO:0000256" key="6">
    <source>
        <dbReference type="ARBA" id="ARBA00022777"/>
    </source>
</evidence>
<evidence type="ECO:0000256" key="9">
    <source>
        <dbReference type="ARBA" id="ARBA00048679"/>
    </source>
</evidence>
<dbReference type="FunFam" id="1.10.510.10:FF:000340">
    <property type="entry name" value="Serine threonine protein kinase"/>
    <property type="match status" value="1"/>
</dbReference>
<evidence type="ECO:0000256" key="8">
    <source>
        <dbReference type="ARBA" id="ARBA00047899"/>
    </source>
</evidence>
<evidence type="ECO:0000259" key="13">
    <source>
        <dbReference type="PROSITE" id="PS50110"/>
    </source>
</evidence>
<dbReference type="InterPro" id="IPR001789">
    <property type="entry name" value="Sig_transdc_resp-reg_receiver"/>
</dbReference>
<feature type="compositionally biased region" description="Polar residues" evidence="11">
    <location>
        <begin position="953"/>
        <end position="969"/>
    </location>
</feature>
<dbReference type="PROSITE" id="PS00108">
    <property type="entry name" value="PROTEIN_KINASE_ST"/>
    <property type="match status" value="1"/>
</dbReference>
<keyword evidence="4" id="KW-0808">Transferase</keyword>
<accession>A0A1Y2FFG5</accession>
<evidence type="ECO:0000259" key="14">
    <source>
        <dbReference type="PROSITE" id="PS50112"/>
    </source>
</evidence>
<keyword evidence="2" id="KW-0723">Serine/threonine-protein kinase</keyword>
<keyword evidence="3 10" id="KW-0597">Phosphoprotein</keyword>
<comment type="catalytic activity">
    <reaction evidence="8">
        <text>L-threonyl-[protein] + ATP = O-phospho-L-threonyl-[protein] + ADP + H(+)</text>
        <dbReference type="Rhea" id="RHEA:46608"/>
        <dbReference type="Rhea" id="RHEA-COMP:11060"/>
        <dbReference type="Rhea" id="RHEA-COMP:11605"/>
        <dbReference type="ChEBI" id="CHEBI:15378"/>
        <dbReference type="ChEBI" id="CHEBI:30013"/>
        <dbReference type="ChEBI" id="CHEBI:30616"/>
        <dbReference type="ChEBI" id="CHEBI:61977"/>
        <dbReference type="ChEBI" id="CHEBI:456216"/>
        <dbReference type="EC" id="2.7.11.1"/>
    </reaction>
</comment>
<evidence type="ECO:0000256" key="11">
    <source>
        <dbReference type="SAM" id="MobiDB-lite"/>
    </source>
</evidence>
<evidence type="ECO:0000259" key="12">
    <source>
        <dbReference type="PROSITE" id="PS50011"/>
    </source>
</evidence>
<dbReference type="Gene3D" id="1.10.510.10">
    <property type="entry name" value="Transferase(Phosphotransferase) domain 1"/>
    <property type="match status" value="2"/>
</dbReference>
<feature type="compositionally biased region" description="Polar residues" evidence="11">
    <location>
        <begin position="1401"/>
        <end position="1415"/>
    </location>
</feature>
<evidence type="ECO:0000256" key="5">
    <source>
        <dbReference type="ARBA" id="ARBA00022741"/>
    </source>
</evidence>
<name>A0A1Y2FFG5_PROLT</name>
<dbReference type="SMART" id="SM00220">
    <property type="entry name" value="S_TKc"/>
    <property type="match status" value="1"/>
</dbReference>
<dbReference type="InterPro" id="IPR011009">
    <property type="entry name" value="Kinase-like_dom_sf"/>
</dbReference>
<feature type="compositionally biased region" description="Low complexity" evidence="11">
    <location>
        <begin position="583"/>
        <end position="614"/>
    </location>
</feature>
<dbReference type="EC" id="2.7.11.1" evidence="1"/>
<dbReference type="SUPFAM" id="SSF52172">
    <property type="entry name" value="CheY-like"/>
    <property type="match status" value="1"/>
</dbReference>
<dbReference type="EMBL" id="MCFI01000009">
    <property type="protein sequence ID" value="ORY82673.1"/>
    <property type="molecule type" value="Genomic_DNA"/>
</dbReference>
<dbReference type="GeneID" id="63787818"/>
<dbReference type="InterPro" id="IPR000961">
    <property type="entry name" value="AGC-kinase_C"/>
</dbReference>
<feature type="region of interest" description="Disordered" evidence="11">
    <location>
        <begin position="938"/>
        <end position="977"/>
    </location>
</feature>
<dbReference type="InterPro" id="IPR000014">
    <property type="entry name" value="PAS"/>
</dbReference>
<dbReference type="InterPro" id="IPR035965">
    <property type="entry name" value="PAS-like_dom_sf"/>
</dbReference>
<dbReference type="Pfam" id="PF00072">
    <property type="entry name" value="Response_reg"/>
    <property type="match status" value="1"/>
</dbReference>
<feature type="domain" description="Response regulatory" evidence="13">
    <location>
        <begin position="1467"/>
        <end position="1582"/>
    </location>
</feature>
<gene>
    <name evidence="16" type="ORF">BCR37DRAFT_392874</name>
</gene>
<feature type="region of interest" description="Disordered" evidence="11">
    <location>
        <begin position="1398"/>
        <end position="1455"/>
    </location>
</feature>
<dbReference type="Gene3D" id="3.40.50.2300">
    <property type="match status" value="1"/>
</dbReference>
<evidence type="ECO:0000256" key="1">
    <source>
        <dbReference type="ARBA" id="ARBA00012513"/>
    </source>
</evidence>
<feature type="compositionally biased region" description="Low complexity" evidence="11">
    <location>
        <begin position="645"/>
        <end position="659"/>
    </location>
</feature>
<feature type="compositionally biased region" description="Low complexity" evidence="11">
    <location>
        <begin position="268"/>
        <end position="286"/>
    </location>
</feature>
<dbReference type="Pfam" id="PF00069">
    <property type="entry name" value="Pkinase"/>
    <property type="match status" value="2"/>
</dbReference>
<proteinExistence type="predicted"/>
<dbReference type="RefSeq" id="XP_040725544.1">
    <property type="nucleotide sequence ID" value="XM_040871219.1"/>
</dbReference>
<feature type="domain" description="AGC-kinase C-terminal" evidence="15">
    <location>
        <begin position="1099"/>
        <end position="1222"/>
    </location>
</feature>
<feature type="region of interest" description="Disordered" evidence="11">
    <location>
        <begin position="268"/>
        <end position="293"/>
    </location>
</feature>
<feature type="compositionally biased region" description="Polar residues" evidence="11">
    <location>
        <begin position="1436"/>
        <end position="1446"/>
    </location>
</feature>
<protein>
    <recommendedName>
        <fullName evidence="1">non-specific serine/threonine protein kinase</fullName>
        <ecNumber evidence="1">2.7.11.1</ecNumber>
    </recommendedName>
</protein>
<dbReference type="GO" id="GO:0004674">
    <property type="term" value="F:protein serine/threonine kinase activity"/>
    <property type="evidence" value="ECO:0007669"/>
    <property type="project" value="UniProtKB-KW"/>
</dbReference>
<evidence type="ECO:0000256" key="4">
    <source>
        <dbReference type="ARBA" id="ARBA00022679"/>
    </source>
</evidence>
<dbReference type="GO" id="GO:1901992">
    <property type="term" value="P:positive regulation of mitotic cell cycle phase transition"/>
    <property type="evidence" value="ECO:0007669"/>
    <property type="project" value="UniProtKB-ARBA"/>
</dbReference>
<dbReference type="PANTHER" id="PTHR24356:SF1">
    <property type="entry name" value="SERINE_THREONINE-PROTEIN KINASE GREATWALL"/>
    <property type="match status" value="1"/>
</dbReference>
<organism evidence="16 17">
    <name type="scientific">Protomyces lactucae-debilis</name>
    <dbReference type="NCBI Taxonomy" id="2754530"/>
    <lineage>
        <taxon>Eukaryota</taxon>
        <taxon>Fungi</taxon>
        <taxon>Dikarya</taxon>
        <taxon>Ascomycota</taxon>
        <taxon>Taphrinomycotina</taxon>
        <taxon>Taphrinomycetes</taxon>
        <taxon>Taphrinales</taxon>
        <taxon>Protomycetaceae</taxon>
        <taxon>Protomyces</taxon>
    </lineage>
</organism>
<sequence>MDHNGSSSEDEKLHGENIDLNRAANETRSIIVELSLEGSVRWISPSWQDLIGTDPQSLYDRPISETLADEDKTCFSRATAQLIEDDSRSVRITFWLALPADSVDHRIPRLESDDFTISLSAPLPEALEVDATGILIHDRSSGQPTHTMWVLNVVQDNKAWLDANLDSELAEALAGGAEFLSTFLSNLIEDPGTPMPDPLTCNICDRQIQPWFFEKHTALCIVSHKSESEVQDCHDHLQEQRQIIADVLRQLETDASLATFHGIHFGSRSLSPAESQSSSPSAPGKSKPTKAKTSHLRTVELILDYCDLAIDINTPALPDAEGTDVFTRIQSPDSRNRITQVQDWQTPSLEDPALLALYQATHELVSQKLNAVTRLHNTIHYSEKIRQEIDLRVQDLIDQTLENAQLMMDEDSLSEVTEHEPEDSPFGPPIQKPSEDVPGLGKALASMKLGSPVLFAREIPPQLRPEGSSGSASPFASLGSGFLSPTKRAMSIADGPLDGDVRASSPLSQFPPVSVNDPATRRLPPRVPMQRSISAQSDNEQAILSSGDQTRRGSVDASDLVRRASRSERRQSRPGIYEVPRLPSGGSSSGKAPAGYSPSRRSSRAVSRSRASSLARDRDRGTSPGRKMVNPRLNLLEKERLSPNASPTLSASDSTSTDTNYRERKMSMAPPLSPRLPSIAPAARPAPPSIKDFEIIKPISKGAFGSVYLSKKKTTGDYYAIKVLKKADMIAKNQVTNIKAERAIMMAQTESPFIAKLFFTFQSKEYLYLVMEYLNGGDCAALIKQIGCLPEDWTRRYMAEVVLGLEYLHSRGIIHRDLKPDNLLISHNGHLKLTDFGLSRVGLVGRQNRARTSSHPEVPDLFNTSRHPSGSGGPRHASFEFTNSALSTPAIGPMSPSEFRSDKSYFNLRDRKASQGESCELVRTEPDTAFPAVSKLNLNDAGYQGSDDGRSTGDASESSGPSKASPTTHAPSAMLMPPPAMKLFDPNDGNKKFVGTPDYLAPETINGSGQDDMVDWWSLGVVLFEFMYGYPPFHAGSPGEVFENILNHRIEWPPAEAEAELGVSAEAKDLMIKLMAMAPSDRLGSVNGAEDIKQHPFFNGISWNTISEEEALFVPTPDHPEDTEYFDQRGATDLIFDDDSDATRSLAHSPNASDRETNVPKMTYAAKLMSSGKHLGKRTAMPLSIPAHVRERKSRNRRLSEPGRDDFGSFTFKNLGVLEKQNMDAIKRLRSEHSSSSPISVPAEMPHHHRSASSSSSFVRRSMSSASSISSSTPISPSAYLNRMSIPSSPLNAQSGTFTAGHRHRASVSTATLHENFVSSLDQARPGSSGTSGRQPTPIRTKLTSKSLPLDTLPSPKLVKSATLPSPRNRAFTMGSQMQRPELPFAWNSSKRISRVFDAETPSSSSDGETPSNAASALHRVHRRRQRSQRLASMSFPATSESASTLNEEHTGGSTPEIYQRRHVPLDVLICEDNPVSRRVLEAMLIKLKCRVVSVEDGAKAVAAATGDVVFDIIFTDIKVPRLSGTEVARLIRSSSEINRDTPIVAMTSYSTSEVLDMVHFEKRLEKPLTVTILSETIQELVPEWAPPVMNKRPVSTDLSFSKVKQ</sequence>
<dbReference type="InterPro" id="IPR050236">
    <property type="entry name" value="Ser_Thr_kinase_AGC"/>
</dbReference>
<feature type="modified residue" description="4-aspartylphosphate" evidence="10">
    <location>
        <position position="1517"/>
    </location>
</feature>
<comment type="caution">
    <text evidence="16">The sequence shown here is derived from an EMBL/GenBank/DDBJ whole genome shotgun (WGS) entry which is preliminary data.</text>
</comment>
<keyword evidence="7" id="KW-0067">ATP-binding</keyword>
<evidence type="ECO:0000256" key="10">
    <source>
        <dbReference type="PROSITE-ProRule" id="PRU00169"/>
    </source>
</evidence>
<evidence type="ECO:0000313" key="17">
    <source>
        <dbReference type="Proteomes" id="UP000193685"/>
    </source>
</evidence>
<dbReference type="InterPro" id="IPR000719">
    <property type="entry name" value="Prot_kinase_dom"/>
</dbReference>
<feature type="compositionally biased region" description="Polar residues" evidence="11">
    <location>
        <begin position="531"/>
        <end position="548"/>
    </location>
</feature>
<feature type="region of interest" description="Disordered" evidence="11">
    <location>
        <begin position="489"/>
        <end position="678"/>
    </location>
</feature>
<feature type="domain" description="Protein kinase" evidence="12">
    <location>
        <begin position="693"/>
        <end position="1098"/>
    </location>
</feature>
<reference evidence="16 17" key="1">
    <citation type="submission" date="2016-07" db="EMBL/GenBank/DDBJ databases">
        <title>Pervasive Adenine N6-methylation of Active Genes in Fungi.</title>
        <authorList>
            <consortium name="DOE Joint Genome Institute"/>
            <person name="Mondo S.J."/>
            <person name="Dannebaum R.O."/>
            <person name="Kuo R.C."/>
            <person name="Labutti K."/>
            <person name="Haridas S."/>
            <person name="Kuo A."/>
            <person name="Salamov A."/>
            <person name="Ahrendt S.R."/>
            <person name="Lipzen A."/>
            <person name="Sullivan W."/>
            <person name="Andreopoulos W.B."/>
            <person name="Clum A."/>
            <person name="Lindquist E."/>
            <person name="Daum C."/>
            <person name="Ramamoorthy G.K."/>
            <person name="Gryganskyi A."/>
            <person name="Culley D."/>
            <person name="Magnuson J.K."/>
            <person name="James T.Y."/>
            <person name="O'Malley M.A."/>
            <person name="Stajich J.E."/>
            <person name="Spatafora J.W."/>
            <person name="Visel A."/>
            <person name="Grigoriev I.V."/>
        </authorList>
    </citation>
    <scope>NUCLEOTIDE SEQUENCE [LARGE SCALE GENOMIC DNA]</scope>
    <source>
        <strain evidence="16 17">12-1054</strain>
    </source>
</reference>
<evidence type="ECO:0000256" key="2">
    <source>
        <dbReference type="ARBA" id="ARBA00022527"/>
    </source>
</evidence>
<dbReference type="GO" id="GO:0000160">
    <property type="term" value="P:phosphorelay signal transduction system"/>
    <property type="evidence" value="ECO:0007669"/>
    <property type="project" value="InterPro"/>
</dbReference>
<dbReference type="PROSITE" id="PS50011">
    <property type="entry name" value="PROTEIN_KINASE_DOM"/>
    <property type="match status" value="1"/>
</dbReference>
<dbReference type="FunFam" id="3.30.200.20:FF:001008">
    <property type="entry name" value="Serine/threonine-protein kinase cek1"/>
    <property type="match status" value="1"/>
</dbReference>
<dbReference type="STRING" id="56484.A0A1Y2FFG5"/>
<dbReference type="PROSITE" id="PS50112">
    <property type="entry name" value="PAS"/>
    <property type="match status" value="1"/>
</dbReference>
<feature type="region of interest" description="Disordered" evidence="11">
    <location>
        <begin position="847"/>
        <end position="879"/>
    </location>
</feature>
<keyword evidence="17" id="KW-1185">Reference proteome</keyword>
<feature type="region of interest" description="Disordered" evidence="11">
    <location>
        <begin position="1229"/>
        <end position="1259"/>
    </location>
</feature>